<evidence type="ECO:0000256" key="1">
    <source>
        <dbReference type="SAM" id="Phobius"/>
    </source>
</evidence>
<reference evidence="2" key="1">
    <citation type="submission" date="2023-06" db="EMBL/GenBank/DDBJ databases">
        <title>Genome-scale phylogeny and comparative genomics of the fungal order Sordariales.</title>
        <authorList>
            <consortium name="Lawrence Berkeley National Laboratory"/>
            <person name="Hensen N."/>
            <person name="Bonometti L."/>
            <person name="Westerberg I."/>
            <person name="Brannstrom I.O."/>
            <person name="Guillou S."/>
            <person name="Cros-Aarteil S."/>
            <person name="Calhoun S."/>
            <person name="Haridas S."/>
            <person name="Kuo A."/>
            <person name="Mondo S."/>
            <person name="Pangilinan J."/>
            <person name="Riley R."/>
            <person name="Labutti K."/>
            <person name="Andreopoulos B."/>
            <person name="Lipzen A."/>
            <person name="Chen C."/>
            <person name="Yanf M."/>
            <person name="Daum C."/>
            <person name="Ng V."/>
            <person name="Clum A."/>
            <person name="Steindorff A."/>
            <person name="Ohm R."/>
            <person name="Martin F."/>
            <person name="Silar P."/>
            <person name="Natvig D."/>
            <person name="Lalanne C."/>
            <person name="Gautier V."/>
            <person name="Ament-Velasquez S.L."/>
            <person name="Kruys A."/>
            <person name="Hutchinson M.I."/>
            <person name="Powell A.J."/>
            <person name="Barry K."/>
            <person name="Miller A.N."/>
            <person name="Grigoriev I.V."/>
            <person name="Debuchy R."/>
            <person name="Gladieux P."/>
            <person name="Thoren M.H."/>
            <person name="Johannesson H."/>
        </authorList>
    </citation>
    <scope>NUCLEOTIDE SEQUENCE</scope>
    <source>
        <strain evidence="2">SMH2532-1</strain>
    </source>
</reference>
<dbReference type="Proteomes" id="UP001174936">
    <property type="component" value="Unassembled WGS sequence"/>
</dbReference>
<sequence>NGGGMAMAGVLVTVAVSMMVVVYDVTTAVEMSWTVVYTTLVLVTTSTDTHVDASGVAVDTARSMLSSVQQKG</sequence>
<dbReference type="EMBL" id="JAULSV010000007">
    <property type="protein sequence ID" value="KAK0639486.1"/>
    <property type="molecule type" value="Genomic_DNA"/>
</dbReference>
<accession>A0AA40CHX6</accession>
<proteinExistence type="predicted"/>
<organism evidence="2 3">
    <name type="scientific">Cercophora newfieldiana</name>
    <dbReference type="NCBI Taxonomy" id="92897"/>
    <lineage>
        <taxon>Eukaryota</taxon>
        <taxon>Fungi</taxon>
        <taxon>Dikarya</taxon>
        <taxon>Ascomycota</taxon>
        <taxon>Pezizomycotina</taxon>
        <taxon>Sordariomycetes</taxon>
        <taxon>Sordariomycetidae</taxon>
        <taxon>Sordariales</taxon>
        <taxon>Lasiosphaeriaceae</taxon>
        <taxon>Cercophora</taxon>
    </lineage>
</organism>
<protein>
    <submittedName>
        <fullName evidence="2">Uncharacterized protein</fullName>
    </submittedName>
</protein>
<dbReference type="AlphaFoldDB" id="A0AA40CHX6"/>
<keyword evidence="3" id="KW-1185">Reference proteome</keyword>
<keyword evidence="1" id="KW-0812">Transmembrane</keyword>
<evidence type="ECO:0000313" key="3">
    <source>
        <dbReference type="Proteomes" id="UP001174936"/>
    </source>
</evidence>
<feature type="transmembrane region" description="Helical" evidence="1">
    <location>
        <begin position="6"/>
        <end position="25"/>
    </location>
</feature>
<comment type="caution">
    <text evidence="2">The sequence shown here is derived from an EMBL/GenBank/DDBJ whole genome shotgun (WGS) entry which is preliminary data.</text>
</comment>
<keyword evidence="1" id="KW-1133">Transmembrane helix</keyword>
<keyword evidence="1" id="KW-0472">Membrane</keyword>
<gene>
    <name evidence="2" type="ORF">B0T16DRAFT_423258</name>
</gene>
<feature type="non-terminal residue" evidence="2">
    <location>
        <position position="1"/>
    </location>
</feature>
<name>A0AA40CHX6_9PEZI</name>
<evidence type="ECO:0000313" key="2">
    <source>
        <dbReference type="EMBL" id="KAK0639486.1"/>
    </source>
</evidence>